<accession>A0A6C0I334</accession>
<name>A0A6C0I334_9ZZZZ</name>
<dbReference type="Pfam" id="PF19068">
    <property type="entry name" value="DUF5764"/>
    <property type="match status" value="1"/>
</dbReference>
<organism evidence="1">
    <name type="scientific">viral metagenome</name>
    <dbReference type="NCBI Taxonomy" id="1070528"/>
    <lineage>
        <taxon>unclassified sequences</taxon>
        <taxon>metagenomes</taxon>
        <taxon>organismal metagenomes</taxon>
    </lineage>
</organism>
<proteinExistence type="predicted"/>
<dbReference type="AlphaFoldDB" id="A0A6C0I334"/>
<protein>
    <submittedName>
        <fullName evidence="1">Uncharacterized protein</fullName>
    </submittedName>
</protein>
<evidence type="ECO:0000313" key="1">
    <source>
        <dbReference type="EMBL" id="QHT87421.1"/>
    </source>
</evidence>
<dbReference type="InterPro" id="IPR043913">
    <property type="entry name" value="DUF5764"/>
</dbReference>
<dbReference type="EMBL" id="MN740088">
    <property type="protein sequence ID" value="QHT87421.1"/>
    <property type="molecule type" value="Genomic_DNA"/>
</dbReference>
<sequence length="356" mass="40312">MDDFVISNLHESRNEWCCRLISILSPLVIEGIKSIFNESWNLCLETNEPNKYLMTFQNLIGRVPKWNAVIIEEERKRIVERSGCNYLEDLITCVHIIQLKILTCIRVGNKQKKIDISIPKLDTFLHKIYIHAARKVYMNVYLFDKSVTPLQVQKNLRELEMLIQECILMAIRESIPTEQIIRAYMEENVEHEEEVVIERLQEAGSAVAGGNMVDSSANIISITSTATAAEAKEIPAIVPSIQNVNEEKVVTKLTFSDIDSVLDETNREIKVEAPKSIERLEEISTSRAIQRKLEEQAEAEEDRIKIHSDPISLDLGLIDLSDTVGSLMPSPSPSPSPLPSTKLDDVVVLTDVMELF</sequence>
<reference evidence="1" key="1">
    <citation type="journal article" date="2020" name="Nature">
        <title>Giant virus diversity and host interactions through global metagenomics.</title>
        <authorList>
            <person name="Schulz F."/>
            <person name="Roux S."/>
            <person name="Paez-Espino D."/>
            <person name="Jungbluth S."/>
            <person name="Walsh D.A."/>
            <person name="Denef V.J."/>
            <person name="McMahon K.D."/>
            <person name="Konstantinidis K.T."/>
            <person name="Eloe-Fadrosh E.A."/>
            <person name="Kyrpides N.C."/>
            <person name="Woyke T."/>
        </authorList>
    </citation>
    <scope>NUCLEOTIDE SEQUENCE</scope>
    <source>
        <strain evidence="1">GVMAG-M-3300023184-190</strain>
    </source>
</reference>